<dbReference type="Pfam" id="PF02992">
    <property type="entry name" value="Transposase_21"/>
    <property type="match status" value="1"/>
</dbReference>
<feature type="region of interest" description="Disordered" evidence="1">
    <location>
        <begin position="216"/>
        <end position="243"/>
    </location>
</feature>
<comment type="caution">
    <text evidence="2">The sequence shown here is derived from an EMBL/GenBank/DDBJ whole genome shotgun (WGS) entry which is preliminary data.</text>
</comment>
<keyword evidence="3" id="KW-1185">Reference proteome</keyword>
<feature type="region of interest" description="Disordered" evidence="1">
    <location>
        <begin position="149"/>
        <end position="195"/>
    </location>
</feature>
<name>A0AAE0C4P0_9CHLO</name>
<feature type="compositionally biased region" description="Pro residues" evidence="1">
    <location>
        <begin position="103"/>
        <end position="114"/>
    </location>
</feature>
<protein>
    <submittedName>
        <fullName evidence="2">Uncharacterized protein</fullName>
    </submittedName>
</protein>
<gene>
    <name evidence="2" type="ORF">CYMTET_42147</name>
</gene>
<sequence>MPHPLFAAEEEIVPASAPSRRAIALQQHASMQVASEAVANLAPRTTTPAPPPPPAITRRKPEGFRLGQDFEATTKEIRVSHWAKTTIACVYDGSGDLDSASPLPEPNGPTPTPREAPRNLARPALRAVDVIHELLDWVYQCMEEEPFAEAEPEPATFMHGSTDLARPESAKVDDDADHDDDDRSYSMSYDEGGEESDIEDFFSCHDENGIEHMEEDHVDHEDHEDDAGSVHGDGKRDTGFGTDGSVLAATRELVEEMMRLLGEHPQGTEATKSRTMVNPFKLLVDTLEWSTEAGCSRDAFDKILSIISSHFGDDLDKFPSSFQAAWKRLSAFDAPWNKVDLCVNGKARSQFFWWDVEFLLARLYANPFTAEMMRAHARHVPPKDGTVRTIWDGKMWQERKHVRHPDFFEEARNVLIILSADGAALWQNKAGVFPIYFQVLNLPPELRSKYEYMEVYGIIAGQHPANPQLLFGKLVDELVKLWEEGFTCWDAYANEEVLLRVMLFGIIMDYKGAVEAASVMNVGAYAGCLKCKIWGAYSKLMHKMVYMFCKQDPEGTPAMRTEQEYKRHAKRHEDLRDSGDPEFLKMLEESMMKTGVRFLSAFTRLVYFKIYRDFILDGMHDIMNLVNRIATSLLGLDFTDNLREQAKADGMHPTWHATTKVRNKDVFGAYADPTKWLGRKFTKYEALLMEGPSPVCYSFTHVTIGEHDFRTAASDRNKSTTHSYFRTFFEEEERDNNGNLLFNEEGQVLTQETDRHGRILAIQRVSIAGKEYTFLKCDWFSKPTKEQIKAYRQRNSILGPDDVTKTFFTFNPFVDHLAYEKAKEPYILANRVEEQVVIVPHPCMETAVILDPTADFFECLRKTEKAERA</sequence>
<evidence type="ECO:0000313" key="3">
    <source>
        <dbReference type="Proteomes" id="UP001190700"/>
    </source>
</evidence>
<evidence type="ECO:0000313" key="2">
    <source>
        <dbReference type="EMBL" id="KAK3248386.1"/>
    </source>
</evidence>
<feature type="region of interest" description="Disordered" evidence="1">
    <location>
        <begin position="98"/>
        <end position="119"/>
    </location>
</feature>
<dbReference type="EMBL" id="LGRX02028146">
    <property type="protein sequence ID" value="KAK3248386.1"/>
    <property type="molecule type" value="Genomic_DNA"/>
</dbReference>
<reference evidence="2 3" key="1">
    <citation type="journal article" date="2015" name="Genome Biol. Evol.">
        <title>Comparative Genomics of a Bacterivorous Green Alga Reveals Evolutionary Causalities and Consequences of Phago-Mixotrophic Mode of Nutrition.</title>
        <authorList>
            <person name="Burns J.A."/>
            <person name="Paasch A."/>
            <person name="Narechania A."/>
            <person name="Kim E."/>
        </authorList>
    </citation>
    <scope>NUCLEOTIDE SEQUENCE [LARGE SCALE GENOMIC DNA]</scope>
    <source>
        <strain evidence="2 3">PLY_AMNH</strain>
    </source>
</reference>
<evidence type="ECO:0000256" key="1">
    <source>
        <dbReference type="SAM" id="MobiDB-lite"/>
    </source>
</evidence>
<dbReference type="Proteomes" id="UP001190700">
    <property type="component" value="Unassembled WGS sequence"/>
</dbReference>
<feature type="compositionally biased region" description="Basic and acidic residues" evidence="1">
    <location>
        <begin position="216"/>
        <end position="238"/>
    </location>
</feature>
<dbReference type="AlphaFoldDB" id="A0AAE0C4P0"/>
<proteinExistence type="predicted"/>
<accession>A0AAE0C4P0</accession>
<dbReference type="InterPro" id="IPR004242">
    <property type="entry name" value="Transposase_21"/>
</dbReference>
<feature type="region of interest" description="Disordered" evidence="1">
    <location>
        <begin position="36"/>
        <end position="60"/>
    </location>
</feature>
<organism evidence="2 3">
    <name type="scientific">Cymbomonas tetramitiformis</name>
    <dbReference type="NCBI Taxonomy" id="36881"/>
    <lineage>
        <taxon>Eukaryota</taxon>
        <taxon>Viridiplantae</taxon>
        <taxon>Chlorophyta</taxon>
        <taxon>Pyramimonadophyceae</taxon>
        <taxon>Pyramimonadales</taxon>
        <taxon>Pyramimonadaceae</taxon>
        <taxon>Cymbomonas</taxon>
    </lineage>
</organism>